<dbReference type="Proteomes" id="UP000524246">
    <property type="component" value="Unassembled WGS sequence"/>
</dbReference>
<dbReference type="CDD" id="cd16148">
    <property type="entry name" value="sulfatase_like"/>
    <property type="match status" value="1"/>
</dbReference>
<dbReference type="Pfam" id="PF00884">
    <property type="entry name" value="Sulfatase"/>
    <property type="match status" value="1"/>
</dbReference>
<gene>
    <name evidence="3" type="ORF">GYA55_12550</name>
</gene>
<reference evidence="3 4" key="1">
    <citation type="journal article" date="2020" name="Biotechnol. Biofuels">
        <title>New insights from the biogas microbiome by comprehensive genome-resolved metagenomics of nearly 1600 species originating from multiple anaerobic digesters.</title>
        <authorList>
            <person name="Campanaro S."/>
            <person name="Treu L."/>
            <person name="Rodriguez-R L.M."/>
            <person name="Kovalovszki A."/>
            <person name="Ziels R.M."/>
            <person name="Maus I."/>
            <person name="Zhu X."/>
            <person name="Kougias P.G."/>
            <person name="Basile A."/>
            <person name="Luo G."/>
            <person name="Schluter A."/>
            <person name="Konstantinidis K.T."/>
            <person name="Angelidaki I."/>
        </authorList>
    </citation>
    <scope>NUCLEOTIDE SEQUENCE [LARGE SCALE GENOMIC DNA]</scope>
    <source>
        <strain evidence="3">AS27yjCOA_65</strain>
    </source>
</reference>
<protein>
    <submittedName>
        <fullName evidence="3">Sulfatase</fullName>
    </submittedName>
</protein>
<evidence type="ECO:0000259" key="2">
    <source>
        <dbReference type="Pfam" id="PF00884"/>
    </source>
</evidence>
<dbReference type="Gene3D" id="3.40.720.10">
    <property type="entry name" value="Alkaline Phosphatase, subunit A"/>
    <property type="match status" value="1"/>
</dbReference>
<feature type="domain" description="Sulfatase N-terminal" evidence="2">
    <location>
        <begin position="43"/>
        <end position="334"/>
    </location>
</feature>
<evidence type="ECO:0000313" key="4">
    <source>
        <dbReference type="Proteomes" id="UP000524246"/>
    </source>
</evidence>
<dbReference type="EMBL" id="JAAZON010000573">
    <property type="protein sequence ID" value="NMC63985.1"/>
    <property type="molecule type" value="Genomic_DNA"/>
</dbReference>
<comment type="caution">
    <text evidence="3">The sequence shown here is derived from an EMBL/GenBank/DDBJ whole genome shotgun (WGS) entry which is preliminary data.</text>
</comment>
<dbReference type="AlphaFoldDB" id="A0A7X9IKR7"/>
<name>A0A7X9IKR7_9DELT</name>
<dbReference type="PANTHER" id="PTHR43751:SF3">
    <property type="entry name" value="SULFATASE N-TERMINAL DOMAIN-CONTAINING PROTEIN"/>
    <property type="match status" value="1"/>
</dbReference>
<evidence type="ECO:0000256" key="1">
    <source>
        <dbReference type="SAM" id="MobiDB-lite"/>
    </source>
</evidence>
<evidence type="ECO:0000313" key="3">
    <source>
        <dbReference type="EMBL" id="NMC63985.1"/>
    </source>
</evidence>
<accession>A0A7X9IKR7</accession>
<dbReference type="InterPro" id="IPR052701">
    <property type="entry name" value="GAG_Ulvan_Degrading_Sulfatases"/>
</dbReference>
<feature type="region of interest" description="Disordered" evidence="1">
    <location>
        <begin position="433"/>
        <end position="460"/>
    </location>
</feature>
<dbReference type="PANTHER" id="PTHR43751">
    <property type="entry name" value="SULFATASE"/>
    <property type="match status" value="1"/>
</dbReference>
<organism evidence="3 4">
    <name type="scientific">SAR324 cluster bacterium</name>
    <dbReference type="NCBI Taxonomy" id="2024889"/>
    <lineage>
        <taxon>Bacteria</taxon>
        <taxon>Deltaproteobacteria</taxon>
        <taxon>SAR324 cluster</taxon>
    </lineage>
</organism>
<sequence>MMKFKGKTKTIVLILVIILLLAWSFPSYISKIWSRLGFKSSRPNIVLITIDTLRADKLGVYGFPANISPEIDELANNGVVFSRVIAQSSWTRPSIGSFLTSRYPRQLGLYEEKWDVLPEEFTTLAESLKSAGYTTIGVTANPNINKFFQFDQGFDAYVDSQVIFRWMKDEDGKEKATKKLHLKPAKEVFRHALDEVSKLPKNPCYLQINIMDVHEGRRVPASEADPDLQSYDSPGYLQKVREASRETGAFIKELRQRPGWENTLFIINSDHGEGLNDHEGIRGSKGHGFILYKSQVWVPMIFYHTNDKTLSGMKIDQTVRLLDLMPTVLEIAGAKAPEGMEGRSFKPLLEGQSLAQLTEPVFAESSRGKSDKMAAYSEDLIYLENYDGWKDLPPKELQNFEGNERGIFTDVSSQHPEEKANLEKALAEFKNKYPASNPSVPKQVPSDDDVQRLRSLGYLK</sequence>
<dbReference type="SUPFAM" id="SSF53649">
    <property type="entry name" value="Alkaline phosphatase-like"/>
    <property type="match status" value="1"/>
</dbReference>
<proteinExistence type="predicted"/>
<dbReference type="InterPro" id="IPR000917">
    <property type="entry name" value="Sulfatase_N"/>
</dbReference>
<dbReference type="InterPro" id="IPR017850">
    <property type="entry name" value="Alkaline_phosphatase_core_sf"/>
</dbReference>